<name>A0A679IUC7_VARPD</name>
<protein>
    <submittedName>
        <fullName evidence="1">Uncharacterized protein</fullName>
    </submittedName>
</protein>
<dbReference type="EMBL" id="LR743507">
    <property type="protein sequence ID" value="CAA2104113.1"/>
    <property type="molecule type" value="Genomic_DNA"/>
</dbReference>
<organism evidence="1">
    <name type="scientific">Variovorax paradoxus</name>
    <dbReference type="NCBI Taxonomy" id="34073"/>
    <lineage>
        <taxon>Bacteria</taxon>
        <taxon>Pseudomonadati</taxon>
        <taxon>Pseudomonadota</taxon>
        <taxon>Betaproteobacteria</taxon>
        <taxon>Burkholderiales</taxon>
        <taxon>Comamonadaceae</taxon>
        <taxon>Variovorax</taxon>
    </lineage>
</organism>
<sequence length="97" mass="10612">MTTTALPLDRRIELVSDTLVNSFRFHASGKVAATIGMKDGPLAAPLFDYRVVSQDSIEIVGLDGRIESWTGIRIEGDLLHVERDGQWAVFTIGKTAP</sequence>
<accession>A0A679IUC7</accession>
<reference evidence="1" key="1">
    <citation type="submission" date="2019-12" db="EMBL/GenBank/DDBJ databases">
        <authorList>
            <person name="Cremers G."/>
        </authorList>
    </citation>
    <scope>NUCLEOTIDE SEQUENCE</scope>
    <source>
        <strain evidence="1">Vvax</strain>
    </source>
</reference>
<dbReference type="RefSeq" id="WP_339090236.1">
    <property type="nucleotide sequence ID" value="NZ_LR743507.1"/>
</dbReference>
<dbReference type="AlphaFoldDB" id="A0A679IUC7"/>
<gene>
    <name evidence="1" type="ORF">VVAX_02602</name>
</gene>
<proteinExistence type="predicted"/>
<evidence type="ECO:0000313" key="1">
    <source>
        <dbReference type="EMBL" id="CAA2104113.1"/>
    </source>
</evidence>